<name>A0A975AWF3_9THEO</name>
<evidence type="ECO:0000313" key="1">
    <source>
        <dbReference type="EMBL" id="QSZ27643.1"/>
    </source>
</evidence>
<evidence type="ECO:0000313" key="2">
    <source>
        <dbReference type="Proteomes" id="UP000671913"/>
    </source>
</evidence>
<gene>
    <name evidence="1" type="ORF">ACETAC_01700</name>
</gene>
<dbReference type="RefSeq" id="WP_284680352.1">
    <property type="nucleotide sequence ID" value="NZ_CP060096.1"/>
</dbReference>
<proteinExistence type="predicted"/>
<accession>A0A975AWF3</accession>
<dbReference type="Proteomes" id="UP000671913">
    <property type="component" value="Chromosome"/>
</dbReference>
<dbReference type="AlphaFoldDB" id="A0A975AWF3"/>
<dbReference type="EMBL" id="CP060096">
    <property type="protein sequence ID" value="QSZ27643.1"/>
    <property type="molecule type" value="Genomic_DNA"/>
</dbReference>
<protein>
    <submittedName>
        <fullName evidence="1">Uncharacterized protein</fullName>
    </submittedName>
</protein>
<organism evidence="1 2">
    <name type="scientific">Aceticella autotrophica</name>
    <dbReference type="NCBI Taxonomy" id="2755338"/>
    <lineage>
        <taxon>Bacteria</taxon>
        <taxon>Bacillati</taxon>
        <taxon>Bacillota</taxon>
        <taxon>Clostridia</taxon>
        <taxon>Thermoanaerobacterales</taxon>
        <taxon>Thermoanaerobacteraceae</taxon>
        <taxon>Aceticella</taxon>
    </lineage>
</organism>
<reference evidence="1" key="1">
    <citation type="submission" date="2020-08" db="EMBL/GenBank/DDBJ databases">
        <title>Genomic insights into the carbon and energy metabolism of the first obligate autotrophic acetogenic bacterium Aceticella autotrophica gen. nov., sp. nov.</title>
        <authorList>
            <person name="Toshchakov S.V."/>
            <person name="Elcheninov A.G."/>
            <person name="Kublanov I.V."/>
            <person name="Frolov E.N."/>
            <person name="Lebedinsky A.V."/>
        </authorList>
    </citation>
    <scope>NUCLEOTIDE SEQUENCE</scope>
    <source>
        <strain evidence="1">3443-3Ac</strain>
    </source>
</reference>
<dbReference type="KEGG" id="aaut:ACETAC_01700"/>
<sequence length="138" mass="14875">MKRIYILILIMGLLTVFTIGYADSNSDPGSQQDPLATKSYVDSKLSQISSGANNYEVVELKPGEVITLYQGSEAILRTGSSVIVTKTDGVSDLTGGKDLKNNTIVPANHLLLFPRSDGRGIKARSDSIIIIIGKYTKN</sequence>
<keyword evidence="2" id="KW-1185">Reference proteome</keyword>